<proteinExistence type="predicted"/>
<organism evidence="1 2">
    <name type="scientific">Streptomyces justiciae</name>
    <dbReference type="NCBI Taxonomy" id="2780140"/>
    <lineage>
        <taxon>Bacteria</taxon>
        <taxon>Bacillati</taxon>
        <taxon>Actinomycetota</taxon>
        <taxon>Actinomycetes</taxon>
        <taxon>Kitasatosporales</taxon>
        <taxon>Streptomycetaceae</taxon>
        <taxon>Streptomyces</taxon>
    </lineage>
</organism>
<evidence type="ECO:0000313" key="2">
    <source>
        <dbReference type="Proteomes" id="UP001257948"/>
    </source>
</evidence>
<dbReference type="SUPFAM" id="SSF56784">
    <property type="entry name" value="HAD-like"/>
    <property type="match status" value="1"/>
</dbReference>
<comment type="caution">
    <text evidence="1">The sequence shown here is derived from an EMBL/GenBank/DDBJ whole genome shotgun (WGS) entry which is preliminary data.</text>
</comment>
<dbReference type="InterPro" id="IPR036412">
    <property type="entry name" value="HAD-like_sf"/>
</dbReference>
<sequence length="140" mass="15558">MTIAVDFDGVIHAYSRGWADGTIYDPPMPGAITGLRQLMEHDAVFIFTTRKPEQVMTWLQHYDLDVTTDERCSLCSRGSAQTPASDCRSCAGSGLITFWNPLGQLLVTNRKLAATAYLDDRAVRFTDWDQALTDLVTPGR</sequence>
<protein>
    <submittedName>
        <fullName evidence="1">Uncharacterized protein</fullName>
    </submittedName>
</protein>
<name>A0ABU3M6S8_9ACTN</name>
<evidence type="ECO:0000313" key="1">
    <source>
        <dbReference type="EMBL" id="MDT7847232.1"/>
    </source>
</evidence>
<accession>A0ABU3M6S8</accession>
<dbReference type="RefSeq" id="WP_314207427.1">
    <property type="nucleotide sequence ID" value="NZ_JAVTLL010000045.1"/>
</dbReference>
<dbReference type="Proteomes" id="UP001257948">
    <property type="component" value="Unassembled WGS sequence"/>
</dbReference>
<dbReference type="EMBL" id="JAVTLL010000045">
    <property type="protein sequence ID" value="MDT7847232.1"/>
    <property type="molecule type" value="Genomic_DNA"/>
</dbReference>
<dbReference type="InterPro" id="IPR023214">
    <property type="entry name" value="HAD_sf"/>
</dbReference>
<dbReference type="Gene3D" id="3.40.50.1000">
    <property type="entry name" value="HAD superfamily/HAD-like"/>
    <property type="match status" value="1"/>
</dbReference>
<reference evidence="2" key="1">
    <citation type="submission" date="2023-07" db="EMBL/GenBank/DDBJ databases">
        <title>Draft genome sequence of the endophytic actinobacterium Streptomyces justiciae WPN32, a potential antibiotic producer.</title>
        <authorList>
            <person name="Yasawong M."/>
            <person name="Pana W."/>
            <person name="Ganta P."/>
            <person name="Santapan N."/>
            <person name="Songngamsuk T."/>
            <person name="Phatcharaharikarn M."/>
            <person name="Kerdtoob S."/>
            <person name="Nantapong N."/>
        </authorList>
    </citation>
    <scope>NUCLEOTIDE SEQUENCE [LARGE SCALE GENOMIC DNA]</scope>
    <source>
        <strain evidence="2">WPN32</strain>
    </source>
</reference>
<keyword evidence="2" id="KW-1185">Reference proteome</keyword>
<gene>
    <name evidence="1" type="ORF">RQC66_41570</name>
</gene>